<organism evidence="1 2">
    <name type="scientific">Cetraspora pellucida</name>
    <dbReference type="NCBI Taxonomy" id="1433469"/>
    <lineage>
        <taxon>Eukaryota</taxon>
        <taxon>Fungi</taxon>
        <taxon>Fungi incertae sedis</taxon>
        <taxon>Mucoromycota</taxon>
        <taxon>Glomeromycotina</taxon>
        <taxon>Glomeromycetes</taxon>
        <taxon>Diversisporales</taxon>
        <taxon>Gigasporaceae</taxon>
        <taxon>Cetraspora</taxon>
    </lineage>
</organism>
<keyword evidence="2" id="KW-1185">Reference proteome</keyword>
<feature type="non-terminal residue" evidence="1">
    <location>
        <position position="567"/>
    </location>
</feature>
<evidence type="ECO:0000313" key="1">
    <source>
        <dbReference type="EMBL" id="CAG8718300.1"/>
    </source>
</evidence>
<proteinExistence type="predicted"/>
<reference evidence="1" key="1">
    <citation type="submission" date="2021-06" db="EMBL/GenBank/DDBJ databases">
        <authorList>
            <person name="Kallberg Y."/>
            <person name="Tangrot J."/>
            <person name="Rosling A."/>
        </authorList>
    </citation>
    <scope>NUCLEOTIDE SEQUENCE</scope>
    <source>
        <strain evidence="1">28 12/20/2015</strain>
    </source>
</reference>
<dbReference type="Proteomes" id="UP000789366">
    <property type="component" value="Unassembled WGS sequence"/>
</dbReference>
<dbReference type="EMBL" id="CAJVPW010028417">
    <property type="protein sequence ID" value="CAG8718300.1"/>
    <property type="molecule type" value="Genomic_DNA"/>
</dbReference>
<protein>
    <submittedName>
        <fullName evidence="1">6354_t:CDS:1</fullName>
    </submittedName>
</protein>
<accession>A0ACA9PT14</accession>
<sequence length="567" mass="64404">NGSVIPINFDNIEEIQDINYCVGDIINPINIYPLFDQYILVTYTHATNTSDNTTFMDRGVVLDWSGKNISALNFGPTNLLPGTTIWFPHNLITNNIIPKNGFLYLSVVSGTNNLEWKQYEYKGKGIFALLHNDTFDSLVDNLNITNFQFTVFSTLNGGYAIVYVNSTNNMYANSTNNHTASDQFTAGIYVTLLNYNQTKTSQKLILHEMTTPNISFSGISCSVNYDFMGHTCMILVQQLNVEPNSISINTTTTKFFIKITFHSTGSVTQLRQYNIPIDNAFPWLKILRFGGFMYVSRKYNGQTYNFSFSLYDEFDQPSNWTFSQQPIISNIYGAFDLLPNNTMLVALNGSSTSWTLFSIKLPPLIPAPRFDSGYGNLQINTTYPLRNTKDLPLNTNMIKITFFDRVSFSFSNANLTIYQTINQTDVLRQLINSKICNGCNALDNVIMLNVLNCTFNDPGGNYYIKMDNNFVTNEYNESIAGIDPNIWSFRTDKNKKHADNLGDIKGILRLTIPGSQDFQELNDSERQNFFNTLIEELTLMIPVEKDRLESNGHYQLDNPKILISLFI</sequence>
<evidence type="ECO:0000313" key="2">
    <source>
        <dbReference type="Proteomes" id="UP000789366"/>
    </source>
</evidence>
<comment type="caution">
    <text evidence="1">The sequence shown here is derived from an EMBL/GenBank/DDBJ whole genome shotgun (WGS) entry which is preliminary data.</text>
</comment>
<name>A0ACA9PT14_9GLOM</name>
<gene>
    <name evidence="1" type="ORF">SPELUC_LOCUS12268</name>
</gene>
<feature type="non-terminal residue" evidence="1">
    <location>
        <position position="1"/>
    </location>
</feature>